<dbReference type="Pfam" id="PF01497">
    <property type="entry name" value="Peripla_BP_2"/>
    <property type="match status" value="1"/>
</dbReference>
<dbReference type="InterPro" id="IPR050902">
    <property type="entry name" value="ABC_Transporter_SBP"/>
</dbReference>
<keyword evidence="2" id="KW-1133">Transmembrane helix</keyword>
<protein>
    <recommendedName>
        <fullName evidence="3">Fe/B12 periplasmic-binding domain-containing protein</fullName>
    </recommendedName>
</protein>
<dbReference type="GO" id="GO:0071281">
    <property type="term" value="P:cellular response to iron ion"/>
    <property type="evidence" value="ECO:0007669"/>
    <property type="project" value="TreeGrafter"/>
</dbReference>
<keyword evidence="2" id="KW-0472">Membrane</keyword>
<feature type="transmembrane region" description="Helical" evidence="2">
    <location>
        <begin position="7"/>
        <end position="33"/>
    </location>
</feature>
<gene>
    <name evidence="4" type="ORF">MNBD_GAMMA21-1066</name>
</gene>
<sequence>MNIRQCVYFINIILSFVVSANCFAIDSLAISVVDDKNNTITLKSPAQRVITLAPSLTEMVFTVGAEAKLVATVKSSNFPESAKKIARIGDYEKFNMETLLSYKPDLVLAWSSGNNSQQVERIKRFNIPVYMIEPRQLKDIAKTLRNIGILLGSSLQANLSAYKFEKRLLKITVANKNKTRLRTFYQIWHDPIYTINGEHVISRIMQICGLDNIFHNARILAPNVTQEAVIDKNPQVIIASGMANGLSVEQPEWLSIWKKWHDISAVANENLFFIHPDIINRQSTRILDGAEKMCKQADIARKNINRNNTDKKKRD</sequence>
<dbReference type="AlphaFoldDB" id="A0A3B0ZQM0"/>
<accession>A0A3B0ZQM0</accession>
<dbReference type="CDD" id="cd01144">
    <property type="entry name" value="BtuF"/>
    <property type="match status" value="1"/>
</dbReference>
<evidence type="ECO:0000313" key="4">
    <source>
        <dbReference type="EMBL" id="VAW91510.1"/>
    </source>
</evidence>
<proteinExistence type="predicted"/>
<reference evidence="4" key="1">
    <citation type="submission" date="2018-06" db="EMBL/GenBank/DDBJ databases">
        <authorList>
            <person name="Zhirakovskaya E."/>
        </authorList>
    </citation>
    <scope>NUCLEOTIDE SEQUENCE</scope>
</reference>
<dbReference type="PANTHER" id="PTHR30535:SF34">
    <property type="entry name" value="MOLYBDATE-BINDING PROTEIN MOLA"/>
    <property type="match status" value="1"/>
</dbReference>
<dbReference type="EMBL" id="UOFR01000012">
    <property type="protein sequence ID" value="VAW91510.1"/>
    <property type="molecule type" value="Genomic_DNA"/>
</dbReference>
<organism evidence="4">
    <name type="scientific">hydrothermal vent metagenome</name>
    <dbReference type="NCBI Taxonomy" id="652676"/>
    <lineage>
        <taxon>unclassified sequences</taxon>
        <taxon>metagenomes</taxon>
        <taxon>ecological metagenomes</taxon>
    </lineage>
</organism>
<dbReference type="PROSITE" id="PS50983">
    <property type="entry name" value="FE_B12_PBP"/>
    <property type="match status" value="1"/>
</dbReference>
<keyword evidence="1" id="KW-0732">Signal</keyword>
<name>A0A3B0ZQM0_9ZZZZ</name>
<dbReference type="InterPro" id="IPR054828">
    <property type="entry name" value="Vit_B12_bind_prot"/>
</dbReference>
<dbReference type="PANTHER" id="PTHR30535">
    <property type="entry name" value="VITAMIN B12-BINDING PROTEIN"/>
    <property type="match status" value="1"/>
</dbReference>
<keyword evidence="2" id="KW-0812">Transmembrane</keyword>
<dbReference type="Gene3D" id="3.40.50.1980">
    <property type="entry name" value="Nitrogenase molybdenum iron protein domain"/>
    <property type="match status" value="2"/>
</dbReference>
<feature type="domain" description="Fe/B12 periplasmic-binding" evidence="3">
    <location>
        <begin position="48"/>
        <end position="301"/>
    </location>
</feature>
<evidence type="ECO:0000259" key="3">
    <source>
        <dbReference type="PROSITE" id="PS50983"/>
    </source>
</evidence>
<evidence type="ECO:0000256" key="1">
    <source>
        <dbReference type="ARBA" id="ARBA00022729"/>
    </source>
</evidence>
<evidence type="ECO:0000256" key="2">
    <source>
        <dbReference type="SAM" id="Phobius"/>
    </source>
</evidence>
<dbReference type="SUPFAM" id="SSF53807">
    <property type="entry name" value="Helical backbone' metal receptor"/>
    <property type="match status" value="1"/>
</dbReference>
<dbReference type="InterPro" id="IPR002491">
    <property type="entry name" value="ABC_transptr_periplasmic_BD"/>
</dbReference>
<dbReference type="NCBIfam" id="NF038402">
    <property type="entry name" value="TroA_like"/>
    <property type="match status" value="1"/>
</dbReference>